<dbReference type="AlphaFoldDB" id="A0A0W0FKP1"/>
<keyword evidence="1" id="KW-0472">Membrane</keyword>
<reference evidence="2 3" key="1">
    <citation type="submission" date="2015-12" db="EMBL/GenBank/DDBJ databases">
        <title>Draft genome sequence of Moniliophthora roreri, the causal agent of frosty pod rot of cacao.</title>
        <authorList>
            <person name="Aime M.C."/>
            <person name="Diaz-Valderrama J.R."/>
            <person name="Kijpornyongpan T."/>
            <person name="Phillips-Mora W."/>
        </authorList>
    </citation>
    <scope>NUCLEOTIDE SEQUENCE [LARGE SCALE GENOMIC DNA]</scope>
    <source>
        <strain evidence="2 3">MCA 2952</strain>
    </source>
</reference>
<evidence type="ECO:0000313" key="2">
    <source>
        <dbReference type="EMBL" id="KTB36908.1"/>
    </source>
</evidence>
<dbReference type="Proteomes" id="UP000054988">
    <property type="component" value="Unassembled WGS sequence"/>
</dbReference>
<keyword evidence="1" id="KW-1133">Transmembrane helix</keyword>
<gene>
    <name evidence="2" type="ORF">WG66_10515</name>
</gene>
<feature type="transmembrane region" description="Helical" evidence="1">
    <location>
        <begin position="12"/>
        <end position="37"/>
    </location>
</feature>
<organism evidence="2 3">
    <name type="scientific">Moniliophthora roreri</name>
    <name type="common">Frosty pod rot fungus</name>
    <name type="synonym">Monilia roreri</name>
    <dbReference type="NCBI Taxonomy" id="221103"/>
    <lineage>
        <taxon>Eukaryota</taxon>
        <taxon>Fungi</taxon>
        <taxon>Dikarya</taxon>
        <taxon>Basidiomycota</taxon>
        <taxon>Agaricomycotina</taxon>
        <taxon>Agaricomycetes</taxon>
        <taxon>Agaricomycetidae</taxon>
        <taxon>Agaricales</taxon>
        <taxon>Marasmiineae</taxon>
        <taxon>Marasmiaceae</taxon>
        <taxon>Moniliophthora</taxon>
    </lineage>
</organism>
<evidence type="ECO:0000256" key="1">
    <source>
        <dbReference type="SAM" id="Phobius"/>
    </source>
</evidence>
<keyword evidence="1" id="KW-0812">Transmembrane</keyword>
<comment type="caution">
    <text evidence="2">The sequence shown here is derived from an EMBL/GenBank/DDBJ whole genome shotgun (WGS) entry which is preliminary data.</text>
</comment>
<name>A0A0W0FKP1_MONRR</name>
<proteinExistence type="predicted"/>
<evidence type="ECO:0000313" key="3">
    <source>
        <dbReference type="Proteomes" id="UP000054988"/>
    </source>
</evidence>
<accession>A0A0W0FKP1</accession>
<protein>
    <submittedName>
        <fullName evidence="2">Uncharacterized protein</fullName>
    </submittedName>
</protein>
<dbReference type="EMBL" id="LATX01001878">
    <property type="protein sequence ID" value="KTB36908.1"/>
    <property type="molecule type" value="Genomic_DNA"/>
</dbReference>
<sequence>MAFWISQGMSQYQVLSVVMLWGETAFLIMLEVILLQLDKLYHTLVDSGGRQSNYVDIYLNFFKEGVATIDAAHRNIYTISISMKIIFFFMALESF</sequence>